<dbReference type="Pfam" id="PF11754">
    <property type="entry name" value="Velvet"/>
    <property type="match status" value="1"/>
</dbReference>
<feature type="region of interest" description="Disordered" evidence="5">
    <location>
        <begin position="308"/>
        <end position="473"/>
    </location>
</feature>
<feature type="compositionally biased region" description="Low complexity" evidence="5">
    <location>
        <begin position="171"/>
        <end position="182"/>
    </location>
</feature>
<evidence type="ECO:0000256" key="5">
    <source>
        <dbReference type="SAM" id="MobiDB-lite"/>
    </source>
</evidence>
<evidence type="ECO:0000256" key="1">
    <source>
        <dbReference type="ARBA" id="ARBA00004123"/>
    </source>
</evidence>
<sequence length="594" mass="65289">MSRRSGSARRKKKSDPPRTIVPPSDGVVGPLPPLAAVAGGSLAPARPPPLPPPPVLTHQQYEPGNHTYNHIDHSQHQFRRPFPPLPPQQIAQPSHWGTFPAFPLQSPPLPPPHQQQYSPAASQYQQHQYPFYQIPPPQQQQQQHFQFPTQAQPQPPQPQLHQYLGRPYHLPPQHHNGQHQPPIYYYHGVGLGAGPGPSHGGASDETQYELRIIQQPVRARMSGFGNSDRRPVDPPPILQLITYGPRGPVQIGFVFYASNPQFRRYSILRYTIAPDEAAKLVVHASLWSADGLGDRNVVVSPYYYVSRHDRSRDDGHDSDEKDERDGDVDGGDEDGRAAGHVDGMEDGDGDVDGHGSPDDHQQHAHEDHHSHYHQHRHGGRPNAPLPPHAATPARPTMGSAGATVNADDRNVTLQFRPPDSTGNLSTTTPSTTSPSSPSLSATTSTTTPSPTSSLDTDSDNSNESTADGKSSSCTRRRDMIQTLVGSVVSQCTPLKDLEGRIGLFAIFHDLSIRTPGQYRIRFSLLRLFPNIPSPAPTPIITSVLSDIVDVFQPKRFPGLLVTTRLSQHFANQGVPIHVRKLAPQNSRAKKELQE</sequence>
<protein>
    <recommendedName>
        <fullName evidence="6">Velvet domain-containing protein</fullName>
    </recommendedName>
</protein>
<evidence type="ECO:0000313" key="8">
    <source>
        <dbReference type="Proteomes" id="UP000318582"/>
    </source>
</evidence>
<dbReference type="InterPro" id="IPR021740">
    <property type="entry name" value="Velvet"/>
</dbReference>
<feature type="domain" description="Velvet" evidence="6">
    <location>
        <begin position="203"/>
        <end position="579"/>
    </location>
</feature>
<evidence type="ECO:0000256" key="4">
    <source>
        <dbReference type="ARBA" id="ARBA00023242"/>
    </source>
</evidence>
<evidence type="ECO:0000259" key="6">
    <source>
        <dbReference type="PROSITE" id="PS51821"/>
    </source>
</evidence>
<gene>
    <name evidence="7" type="ORF">PhCBS80983_g05068</name>
</gene>
<organism evidence="7 8">
    <name type="scientific">Powellomyces hirtus</name>
    <dbReference type="NCBI Taxonomy" id="109895"/>
    <lineage>
        <taxon>Eukaryota</taxon>
        <taxon>Fungi</taxon>
        <taxon>Fungi incertae sedis</taxon>
        <taxon>Chytridiomycota</taxon>
        <taxon>Chytridiomycota incertae sedis</taxon>
        <taxon>Chytridiomycetes</taxon>
        <taxon>Spizellomycetales</taxon>
        <taxon>Powellomycetaceae</taxon>
        <taxon>Powellomyces</taxon>
    </lineage>
</organism>
<feature type="region of interest" description="Disordered" evidence="5">
    <location>
        <begin position="1"/>
        <end position="124"/>
    </location>
</feature>
<accession>A0A507DVH0</accession>
<feature type="region of interest" description="Disordered" evidence="5">
    <location>
        <begin position="137"/>
        <end position="183"/>
    </location>
</feature>
<feature type="compositionally biased region" description="Polar residues" evidence="5">
    <location>
        <begin position="57"/>
        <end position="68"/>
    </location>
</feature>
<feature type="compositionally biased region" description="Basic and acidic residues" evidence="5">
    <location>
        <begin position="308"/>
        <end position="324"/>
    </location>
</feature>
<evidence type="ECO:0000256" key="2">
    <source>
        <dbReference type="ARBA" id="ARBA00023015"/>
    </source>
</evidence>
<dbReference type="InterPro" id="IPR037525">
    <property type="entry name" value="Velvet_dom"/>
</dbReference>
<feature type="compositionally biased region" description="Basic residues" evidence="5">
    <location>
        <begin position="370"/>
        <end position="379"/>
    </location>
</feature>
<keyword evidence="2" id="KW-0805">Transcription regulation</keyword>
<dbReference type="PROSITE" id="PS51821">
    <property type="entry name" value="VELVET"/>
    <property type="match status" value="1"/>
</dbReference>
<dbReference type="GO" id="GO:0005634">
    <property type="term" value="C:nucleus"/>
    <property type="evidence" value="ECO:0007669"/>
    <property type="project" value="UniProtKB-SubCell"/>
</dbReference>
<feature type="compositionally biased region" description="Pro residues" evidence="5">
    <location>
        <begin position="45"/>
        <end position="55"/>
    </location>
</feature>
<feature type="compositionally biased region" description="Basic and acidic residues" evidence="5">
    <location>
        <begin position="333"/>
        <end position="343"/>
    </location>
</feature>
<dbReference type="AlphaFoldDB" id="A0A507DVH0"/>
<keyword evidence="8" id="KW-1185">Reference proteome</keyword>
<feature type="compositionally biased region" description="Basic residues" evidence="5">
    <location>
        <begin position="1"/>
        <end position="13"/>
    </location>
</feature>
<comment type="subcellular location">
    <subcellularLocation>
        <location evidence="1">Nucleus</location>
    </subcellularLocation>
</comment>
<feature type="compositionally biased region" description="Low complexity" evidence="5">
    <location>
        <begin position="114"/>
        <end position="124"/>
    </location>
</feature>
<evidence type="ECO:0000313" key="7">
    <source>
        <dbReference type="EMBL" id="TPX55744.1"/>
    </source>
</evidence>
<feature type="compositionally biased region" description="Low complexity" evidence="5">
    <location>
        <begin position="139"/>
        <end position="152"/>
    </location>
</feature>
<comment type="caution">
    <text evidence="7">The sequence shown here is derived from an EMBL/GenBank/DDBJ whole genome shotgun (WGS) entry which is preliminary data.</text>
</comment>
<dbReference type="PANTHER" id="PTHR33572:SF3">
    <property type="entry name" value="VELVET COMPLEX SUBUNIT B"/>
    <property type="match status" value="1"/>
</dbReference>
<reference evidence="7 8" key="1">
    <citation type="journal article" date="2019" name="Sci. Rep.">
        <title>Comparative genomics of chytrid fungi reveal insights into the obligate biotrophic and pathogenic lifestyle of Synchytrium endobioticum.</title>
        <authorList>
            <person name="van de Vossenberg B.T.L.H."/>
            <person name="Warris S."/>
            <person name="Nguyen H.D.T."/>
            <person name="van Gent-Pelzer M.P.E."/>
            <person name="Joly D.L."/>
            <person name="van de Geest H.C."/>
            <person name="Bonants P.J.M."/>
            <person name="Smith D.S."/>
            <person name="Levesque C.A."/>
            <person name="van der Lee T.A.J."/>
        </authorList>
    </citation>
    <scope>NUCLEOTIDE SEQUENCE [LARGE SCALE GENOMIC DNA]</scope>
    <source>
        <strain evidence="7 8">CBS 809.83</strain>
    </source>
</reference>
<dbReference type="Gene3D" id="2.60.40.3960">
    <property type="entry name" value="Velvet domain"/>
    <property type="match status" value="2"/>
</dbReference>
<name>A0A507DVH0_9FUNG</name>
<dbReference type="STRING" id="109895.A0A507DVH0"/>
<dbReference type="Proteomes" id="UP000318582">
    <property type="component" value="Unassembled WGS sequence"/>
</dbReference>
<dbReference type="PANTHER" id="PTHR33572">
    <property type="entry name" value="SPORE DEVELOPMENT REGULATOR VOSA"/>
    <property type="match status" value="1"/>
</dbReference>
<dbReference type="InterPro" id="IPR038491">
    <property type="entry name" value="Velvet_dom_sf"/>
</dbReference>
<feature type="compositionally biased region" description="Basic and acidic residues" evidence="5">
    <location>
        <begin position="351"/>
        <end position="369"/>
    </location>
</feature>
<evidence type="ECO:0000256" key="3">
    <source>
        <dbReference type="ARBA" id="ARBA00023163"/>
    </source>
</evidence>
<feature type="compositionally biased region" description="Low complexity" evidence="5">
    <location>
        <begin position="420"/>
        <end position="465"/>
    </location>
</feature>
<proteinExistence type="predicted"/>
<keyword evidence="4" id="KW-0539">Nucleus</keyword>
<keyword evidence="3" id="KW-0804">Transcription</keyword>
<dbReference type="EMBL" id="QEAQ01000097">
    <property type="protein sequence ID" value="TPX55744.1"/>
    <property type="molecule type" value="Genomic_DNA"/>
</dbReference>